<dbReference type="AlphaFoldDB" id="A0A6G5RMG4"/>
<evidence type="ECO:0000313" key="6">
    <source>
        <dbReference type="Proteomes" id="UP000495940"/>
    </source>
</evidence>
<dbReference type="Gene3D" id="3.90.320.10">
    <property type="match status" value="1"/>
</dbReference>
<dbReference type="RefSeq" id="WP_175435792.1">
    <property type="nucleotide sequence ID" value="NZ_CP021978.1"/>
</dbReference>
<reference evidence="5 6" key="1">
    <citation type="submission" date="2017-06" db="EMBL/GenBank/DDBJ databases">
        <title>Complete Genome Sequence of Streptomyces hawaiiensis NRRL 15010 and insights into acyldepsipeptides biosynthesis.</title>
        <authorList>
            <person name="Mariita R.M."/>
            <person name="Sello J.K."/>
        </authorList>
    </citation>
    <scope>NUCLEOTIDE SEQUENCE [LARGE SCALE GENOMIC DNA]</scope>
    <source>
        <strain evidence="5 6">ATCC 12236</strain>
    </source>
</reference>
<proteinExistence type="predicted"/>
<organism evidence="5 6">
    <name type="scientific">Streptomyces hawaiiensis</name>
    <dbReference type="NCBI Taxonomy" id="67305"/>
    <lineage>
        <taxon>Bacteria</taxon>
        <taxon>Bacillati</taxon>
        <taxon>Actinomycetota</taxon>
        <taxon>Actinomycetes</taxon>
        <taxon>Kitasatosporales</taxon>
        <taxon>Streptomycetaceae</taxon>
        <taxon>Streptomyces</taxon>
    </lineage>
</organism>
<dbReference type="Proteomes" id="UP000495940">
    <property type="component" value="Chromosome"/>
</dbReference>
<accession>A0A6G5RMG4</accession>
<dbReference type="GO" id="GO:0004386">
    <property type="term" value="F:helicase activity"/>
    <property type="evidence" value="ECO:0007669"/>
    <property type="project" value="UniProtKB-KW"/>
</dbReference>
<keyword evidence="1" id="KW-0227">DNA damage</keyword>
<sequence length="543" mass="60501">MADATAWRKPRWMTGDESLVRVGPGTGAGVDDAHTCPSRDAAKARPAVRAGVASRLPQERLEDFTLGPVCEALDLMEFDGAPLERALSALAHRRRPLHPGHLAYAEHAVRLYTGRRDPRGLAPVRPYWVVRKDNGRRWELYAWWRRYQSADGRLREYRRLRHAEARVSAPGETAVAAYAAAFGVNASWPRRWQQEFPLHRAPSRVTHVRIVEVGLGDGSESVQFEGTVAEAKAYYERHGDAHVRSVVNGGTPRPGSACLDCKQFTGCDTVHRSPGVLALPSRRLPLRKVSVSDLRYHAVCPAQGFLRSLHLPKSDEYSDAAKLGQAVHAWIEKLHRRDGWPPCTAADMPAEGENWTRGRWQVPDEEAELGRRMLLQHVAACPFQDSGLIEQAECEPLRVVHDTAAQAVVIAKPDLLYREDGSWVWRELKTTRKALRQGTDPLDAYPQLALAVVLLARGALGGDPSGSRVEVEFLRPDDSTPYVIDPTDPQRVAKAEAVLQQHAGPWREDDQWEARPGRHCQWCPVSRWCTSAASGEKAGEEKV</sequence>
<dbReference type="GO" id="GO:0006281">
    <property type="term" value="P:DNA repair"/>
    <property type="evidence" value="ECO:0007669"/>
    <property type="project" value="UniProtKB-KW"/>
</dbReference>
<gene>
    <name evidence="5" type="ORF">CEB94_34455</name>
</gene>
<evidence type="ECO:0000256" key="1">
    <source>
        <dbReference type="ARBA" id="ARBA00022763"/>
    </source>
</evidence>
<keyword evidence="2" id="KW-0067">ATP-binding</keyword>
<feature type="domain" description="PD-(D/E)XK endonuclease-like" evidence="4">
    <location>
        <begin position="289"/>
        <end position="529"/>
    </location>
</feature>
<dbReference type="Pfam" id="PF12705">
    <property type="entry name" value="PDDEXK_1"/>
    <property type="match status" value="1"/>
</dbReference>
<keyword evidence="2" id="KW-0547">Nucleotide-binding</keyword>
<evidence type="ECO:0000256" key="2">
    <source>
        <dbReference type="ARBA" id="ARBA00022806"/>
    </source>
</evidence>
<name>A0A6G5RMG4_9ACTN</name>
<dbReference type="InterPro" id="IPR011604">
    <property type="entry name" value="PDDEXK-like_dom_sf"/>
</dbReference>
<evidence type="ECO:0000256" key="3">
    <source>
        <dbReference type="ARBA" id="ARBA00023204"/>
    </source>
</evidence>
<protein>
    <recommendedName>
        <fullName evidence="4">PD-(D/E)XK endonuclease-like domain-containing protein</fullName>
    </recommendedName>
</protein>
<keyword evidence="2" id="KW-0347">Helicase</keyword>
<evidence type="ECO:0000313" key="5">
    <source>
        <dbReference type="EMBL" id="QCD59335.1"/>
    </source>
</evidence>
<dbReference type="EMBL" id="CP021978">
    <property type="protein sequence ID" value="QCD59335.1"/>
    <property type="molecule type" value="Genomic_DNA"/>
</dbReference>
<keyword evidence="6" id="KW-1185">Reference proteome</keyword>
<dbReference type="InterPro" id="IPR038726">
    <property type="entry name" value="PDDEXK_AddAB-type"/>
</dbReference>
<keyword evidence="2" id="KW-0378">Hydrolase</keyword>
<dbReference type="KEGG" id="shaw:CEB94_34455"/>
<evidence type="ECO:0000259" key="4">
    <source>
        <dbReference type="Pfam" id="PF12705"/>
    </source>
</evidence>
<keyword evidence="3" id="KW-0234">DNA repair</keyword>